<accession>A0ABQ0E5U0</accession>
<comment type="caution">
    <text evidence="3">The sequence shown here is derived from an EMBL/GenBank/DDBJ whole genome shotgun (WGS) entry which is preliminary data.</text>
</comment>
<dbReference type="Proteomes" id="UP001628192">
    <property type="component" value="Unassembled WGS sequence"/>
</dbReference>
<dbReference type="PRINTS" id="PR01217">
    <property type="entry name" value="PRICHEXTENSN"/>
</dbReference>
<name>A0ABQ0E5U0_9BACT</name>
<dbReference type="Pfam" id="PF01476">
    <property type="entry name" value="LysM"/>
    <property type="match status" value="1"/>
</dbReference>
<dbReference type="EMBL" id="BAAFSG010000001">
    <property type="protein sequence ID" value="GAB1253088.1"/>
    <property type="molecule type" value="Genomic_DNA"/>
</dbReference>
<evidence type="ECO:0000256" key="1">
    <source>
        <dbReference type="SAM" id="MobiDB-lite"/>
    </source>
</evidence>
<dbReference type="SUPFAM" id="SSF54106">
    <property type="entry name" value="LysM domain"/>
    <property type="match status" value="1"/>
</dbReference>
<reference evidence="3 4" key="1">
    <citation type="journal article" date="2025" name="Int. J. Syst. Evol. Microbiol.">
        <title>Desulfovibrio falkowii sp. nov., Porphyromonas miyakawae sp. nov., Mediterraneibacter flintii sp. nov. and Owariibacterium komagatae gen. nov., sp. nov., isolated from human faeces.</title>
        <authorList>
            <person name="Hamaguchi T."/>
            <person name="Ohara M."/>
            <person name="Hisatomi A."/>
            <person name="Sekiguchi K."/>
            <person name="Takeda J.I."/>
            <person name="Ueyama J."/>
            <person name="Ito M."/>
            <person name="Nishiwaki H."/>
            <person name="Ogi T."/>
            <person name="Hirayama M."/>
            <person name="Ohkuma M."/>
            <person name="Sakamoto M."/>
            <person name="Ohno K."/>
        </authorList>
    </citation>
    <scope>NUCLEOTIDE SEQUENCE [LARGE SCALE GENOMIC DNA]</scope>
    <source>
        <strain evidence="3 4">13CB8C</strain>
    </source>
</reference>
<dbReference type="RefSeq" id="WP_407844160.1">
    <property type="nucleotide sequence ID" value="NZ_BAAFSG010000001.1"/>
</dbReference>
<feature type="region of interest" description="Disordered" evidence="1">
    <location>
        <begin position="116"/>
        <end position="139"/>
    </location>
</feature>
<dbReference type="Gene3D" id="3.10.350.10">
    <property type="entry name" value="LysM domain"/>
    <property type="match status" value="1"/>
</dbReference>
<dbReference type="Pfam" id="PF10671">
    <property type="entry name" value="TcpQ"/>
    <property type="match status" value="1"/>
</dbReference>
<feature type="domain" description="LysM" evidence="2">
    <location>
        <begin position="153"/>
        <end position="197"/>
    </location>
</feature>
<dbReference type="InterPro" id="IPR018927">
    <property type="entry name" value="Pilus_synth_Q_C"/>
</dbReference>
<evidence type="ECO:0000313" key="4">
    <source>
        <dbReference type="Proteomes" id="UP001628192"/>
    </source>
</evidence>
<evidence type="ECO:0000313" key="3">
    <source>
        <dbReference type="EMBL" id="GAB1253088.1"/>
    </source>
</evidence>
<dbReference type="Gene3D" id="3.55.50.70">
    <property type="match status" value="1"/>
</dbReference>
<organism evidence="3 4">
    <name type="scientific">Desulfovibrio falkowii</name>
    <dbReference type="NCBI Taxonomy" id="3136602"/>
    <lineage>
        <taxon>Bacteria</taxon>
        <taxon>Pseudomonadati</taxon>
        <taxon>Thermodesulfobacteriota</taxon>
        <taxon>Desulfovibrionia</taxon>
        <taxon>Desulfovibrionales</taxon>
        <taxon>Desulfovibrionaceae</taxon>
        <taxon>Desulfovibrio</taxon>
    </lineage>
</organism>
<sequence length="369" mass="39263">MTAYDGVSDRHHGDAQALAENTAQALALRYPPGHTSISLVSSPGVFGQALENYLRQKGFVVLPGEQSAAIRVAYTLDGIQGEDRCYLQVKTSDGGNFGFVRELTNDPGTPITEPPTVYASAPQEASVPERPLPMSSSLPMTPTSDPIPQASLPPYTVRSTATAAKIAKRNKVPVTDFCRWNNVAPQDSLHAGRRVYLKEPPIVSTAPVAQPEPPVMPAVLPSPVLTPVAAALPTPAPPAPKPLGEVKPQAPAVSEKIAPEPAPIPVVTAAPQPLPLEPVTTPTADTPATPEIWNITPGTLRAQLTAWASLAGYQLIWKADHDYDIEAHANFKGNFLSAVEQLFSGLQRVGSPLRVTLYKGNNVMEVLEN</sequence>
<protein>
    <recommendedName>
        <fullName evidence="2">LysM domain-containing protein</fullName>
    </recommendedName>
</protein>
<proteinExistence type="predicted"/>
<evidence type="ECO:0000259" key="2">
    <source>
        <dbReference type="PROSITE" id="PS51782"/>
    </source>
</evidence>
<dbReference type="InterPro" id="IPR036779">
    <property type="entry name" value="LysM_dom_sf"/>
</dbReference>
<keyword evidence="4" id="KW-1185">Reference proteome</keyword>
<dbReference type="CDD" id="cd00118">
    <property type="entry name" value="LysM"/>
    <property type="match status" value="1"/>
</dbReference>
<gene>
    <name evidence="3" type="ORF">Defa_05750</name>
</gene>
<dbReference type="PROSITE" id="PS51782">
    <property type="entry name" value="LYSM"/>
    <property type="match status" value="1"/>
</dbReference>
<dbReference type="InterPro" id="IPR018392">
    <property type="entry name" value="LysM"/>
</dbReference>